<dbReference type="InterPro" id="IPR036343">
    <property type="entry name" value="GluRdtase_N_sf"/>
</dbReference>
<organism evidence="13 14">
    <name type="scientific">Leucobacter chromiireducens subsp. solipictus</name>
    <dbReference type="NCBI Taxonomy" id="398235"/>
    <lineage>
        <taxon>Bacteria</taxon>
        <taxon>Bacillati</taxon>
        <taxon>Actinomycetota</taxon>
        <taxon>Actinomycetes</taxon>
        <taxon>Micrococcales</taxon>
        <taxon>Microbacteriaceae</taxon>
        <taxon>Leucobacter</taxon>
    </lineage>
</organism>
<dbReference type="Pfam" id="PF05201">
    <property type="entry name" value="GlutR_N"/>
    <property type="match status" value="1"/>
</dbReference>
<comment type="subunit">
    <text evidence="8">Homodimer.</text>
</comment>
<dbReference type="Pfam" id="PF00745">
    <property type="entry name" value="GlutR_dimer"/>
    <property type="match status" value="1"/>
</dbReference>
<dbReference type="InterPro" id="IPR015896">
    <property type="entry name" value="4pyrrol_synth_GluRdtase_dimer"/>
</dbReference>
<protein>
    <recommendedName>
        <fullName evidence="3 8">Glutamyl-tRNA reductase</fullName>
        <shortName evidence="8">GluTR</shortName>
        <ecNumber evidence="3 8">1.2.1.70</ecNumber>
    </recommendedName>
</protein>
<feature type="binding site" evidence="8">
    <location>
        <begin position="188"/>
        <end position="193"/>
    </location>
    <ligand>
        <name>NADP(+)</name>
        <dbReference type="ChEBI" id="CHEBI:58349"/>
    </ligand>
</feature>
<dbReference type="SUPFAM" id="SSF69742">
    <property type="entry name" value="Glutamyl tRNA-reductase catalytic, N-terminal domain"/>
    <property type="match status" value="1"/>
</dbReference>
<comment type="domain">
    <text evidence="8">Possesses an unusual extended V-shaped dimeric structure with each monomer consisting of three distinct domains arranged along a curved 'spinal' alpha-helix. The N-terminal catalytic domain specifically recognizes the glutamate moiety of the substrate. The second domain is the NADPH-binding domain, and the third C-terminal domain is responsible for dimerization.</text>
</comment>
<evidence type="ECO:0000256" key="1">
    <source>
        <dbReference type="ARBA" id="ARBA00005059"/>
    </source>
</evidence>
<evidence type="ECO:0000313" key="13">
    <source>
        <dbReference type="EMBL" id="MBL3678233.1"/>
    </source>
</evidence>
<comment type="function">
    <text evidence="8">Catalyzes the NADPH-dependent reduction of glutamyl-tRNA(Glu) to glutamate 1-semialdehyde (GSA).</text>
</comment>
<gene>
    <name evidence="8" type="primary">hemA</name>
    <name evidence="13" type="ORF">D3230_02785</name>
</gene>
<dbReference type="NCBIfam" id="NF000750">
    <property type="entry name" value="PRK00045.3-4"/>
    <property type="match status" value="1"/>
</dbReference>
<comment type="pathway">
    <text evidence="1 8 9">Porphyrin-containing compound metabolism; protoporphyrin-IX biosynthesis; 5-aminolevulinate from L-glutamyl-tRNA(Glu): step 1/2.</text>
</comment>
<dbReference type="InterPro" id="IPR036291">
    <property type="entry name" value="NAD(P)-bd_dom_sf"/>
</dbReference>
<dbReference type="InterPro" id="IPR036453">
    <property type="entry name" value="GluRdtase_dimer_dom_sf"/>
</dbReference>
<comment type="caution">
    <text evidence="13">The sequence shown here is derived from an EMBL/GenBank/DDBJ whole genome shotgun (WGS) entry which is preliminary data.</text>
</comment>
<evidence type="ECO:0000256" key="7">
    <source>
        <dbReference type="ARBA" id="ARBA00047464"/>
    </source>
</evidence>
<dbReference type="GO" id="GO:0008883">
    <property type="term" value="F:glutamyl-tRNA reductase activity"/>
    <property type="evidence" value="ECO:0007669"/>
    <property type="project" value="UniProtKB-EC"/>
</dbReference>
<dbReference type="PIRSF" id="PIRSF000445">
    <property type="entry name" value="4pyrrol_synth_GluRdtase"/>
    <property type="match status" value="1"/>
</dbReference>
<dbReference type="SUPFAM" id="SSF69075">
    <property type="entry name" value="Glutamyl tRNA-reductase dimerization domain"/>
    <property type="match status" value="1"/>
</dbReference>
<evidence type="ECO:0000256" key="9">
    <source>
        <dbReference type="RuleBase" id="RU000584"/>
    </source>
</evidence>
<feature type="domain" description="Glutamyl-tRNA reductase N-terminal" evidence="12">
    <location>
        <begin position="5"/>
        <end position="155"/>
    </location>
</feature>
<feature type="domain" description="Tetrapyrrole biosynthesis glutamyl-tRNA reductase dimerisation" evidence="10">
    <location>
        <begin position="312"/>
        <end position="406"/>
    </location>
</feature>
<feature type="binding site" evidence="8">
    <location>
        <position position="108"/>
    </location>
    <ligand>
        <name>substrate</name>
    </ligand>
</feature>
<feature type="binding site" evidence="8">
    <location>
        <begin position="113"/>
        <end position="115"/>
    </location>
    <ligand>
        <name>substrate</name>
    </ligand>
</feature>
<evidence type="ECO:0000259" key="12">
    <source>
        <dbReference type="Pfam" id="PF05201"/>
    </source>
</evidence>
<dbReference type="InterPro" id="IPR006151">
    <property type="entry name" value="Shikm_DH/Glu-tRNA_Rdtase"/>
</dbReference>
<evidence type="ECO:0000256" key="6">
    <source>
        <dbReference type="ARBA" id="ARBA00023244"/>
    </source>
</evidence>
<evidence type="ECO:0000256" key="4">
    <source>
        <dbReference type="ARBA" id="ARBA00022857"/>
    </source>
</evidence>
<dbReference type="EMBL" id="QYAC01000001">
    <property type="protein sequence ID" value="MBL3678233.1"/>
    <property type="molecule type" value="Genomic_DNA"/>
</dbReference>
<dbReference type="SUPFAM" id="SSF51735">
    <property type="entry name" value="NAD(P)-binding Rossmann-fold domains"/>
    <property type="match status" value="1"/>
</dbReference>
<dbReference type="RefSeq" id="WP_202343460.1">
    <property type="nucleotide sequence ID" value="NZ_BAAAPI010000001.1"/>
</dbReference>
<keyword evidence="4 8" id="KW-0521">NADP</keyword>
<dbReference type="InterPro" id="IPR015895">
    <property type="entry name" value="4pyrrol_synth_GluRdtase_N"/>
</dbReference>
<evidence type="ECO:0000256" key="2">
    <source>
        <dbReference type="ARBA" id="ARBA00005916"/>
    </source>
</evidence>
<evidence type="ECO:0000259" key="10">
    <source>
        <dbReference type="Pfam" id="PF00745"/>
    </source>
</evidence>
<dbReference type="PANTHER" id="PTHR43013:SF1">
    <property type="entry name" value="GLUTAMYL-TRNA REDUCTASE"/>
    <property type="match status" value="1"/>
</dbReference>
<dbReference type="EC" id="1.2.1.70" evidence="3 8"/>
<evidence type="ECO:0000256" key="3">
    <source>
        <dbReference type="ARBA" id="ARBA00012970"/>
    </source>
</evidence>
<sequence>MLLCISLHHRAAAFPLLEAATRHADSVARQFRSWGPGSVVLSTCNRFELYLDAAQLPETDERAFGEAALRKLAEATDIPLGELTAAAEVSAGSDAARHLFAVTSGLESAALGEEEIAGQVRRAHTRARTEQTVTDGLERLFQSATRTSRAVRERTGLRSAGQSLVRLALVLAERRIPDWQDATVLLVGTGAYAGATVAALRDRGVQRIRVHSPSGRAAAFAASHALEPLHADELPAALASSELIIACSATQDPLLDAADFAAPADRTRLVLDLGMPRNIDAAVADIPGVELLDIETISVHAAVPELSAEDEAHILVDAAAAEFTTNQAERIIGPTLANLRGHVLSILEDELCRARRGTATPQTEDVEAALRRFTGRLLHEPTTRLRALAREGRAAEAQAAARTLFGVEA</sequence>
<reference evidence="13 14" key="1">
    <citation type="submission" date="2018-09" db="EMBL/GenBank/DDBJ databases">
        <title>Comparative genomics of Leucobacter spp.</title>
        <authorList>
            <person name="Reis A.C."/>
            <person name="Kolvenbach B.A."/>
            <person name="Corvini P.F.X."/>
            <person name="Nunes O.C."/>
        </authorList>
    </citation>
    <scope>NUCLEOTIDE SEQUENCE [LARGE SCALE GENOMIC DNA]</scope>
    <source>
        <strain evidence="13 14">TAN 31504</strain>
    </source>
</reference>
<keyword evidence="6 8" id="KW-0627">Porphyrin biosynthesis</keyword>
<accession>A0ABS1SCG5</accession>
<dbReference type="Gene3D" id="3.40.50.720">
    <property type="entry name" value="NAD(P)-binding Rossmann-like Domain"/>
    <property type="match status" value="1"/>
</dbReference>
<evidence type="ECO:0000259" key="11">
    <source>
        <dbReference type="Pfam" id="PF01488"/>
    </source>
</evidence>
<dbReference type="InterPro" id="IPR018214">
    <property type="entry name" value="GluRdtase_CS"/>
</dbReference>
<dbReference type="Pfam" id="PF01488">
    <property type="entry name" value="Shikimate_DH"/>
    <property type="match status" value="1"/>
</dbReference>
<comment type="catalytic activity">
    <reaction evidence="7 8 9">
        <text>(S)-4-amino-5-oxopentanoate + tRNA(Glu) + NADP(+) = L-glutamyl-tRNA(Glu) + NADPH + H(+)</text>
        <dbReference type="Rhea" id="RHEA:12344"/>
        <dbReference type="Rhea" id="RHEA-COMP:9663"/>
        <dbReference type="Rhea" id="RHEA-COMP:9680"/>
        <dbReference type="ChEBI" id="CHEBI:15378"/>
        <dbReference type="ChEBI" id="CHEBI:57501"/>
        <dbReference type="ChEBI" id="CHEBI:57783"/>
        <dbReference type="ChEBI" id="CHEBI:58349"/>
        <dbReference type="ChEBI" id="CHEBI:78442"/>
        <dbReference type="ChEBI" id="CHEBI:78520"/>
        <dbReference type="EC" id="1.2.1.70"/>
    </reaction>
</comment>
<proteinExistence type="inferred from homology"/>
<feature type="binding site" evidence="8">
    <location>
        <begin position="43"/>
        <end position="46"/>
    </location>
    <ligand>
        <name>substrate</name>
    </ligand>
</feature>
<name>A0ABS1SCG5_9MICO</name>
<feature type="binding site" evidence="8">
    <location>
        <position position="119"/>
    </location>
    <ligand>
        <name>substrate</name>
    </ligand>
</feature>
<evidence type="ECO:0000313" key="14">
    <source>
        <dbReference type="Proteomes" id="UP001645859"/>
    </source>
</evidence>
<dbReference type="HAMAP" id="MF_00087">
    <property type="entry name" value="Glu_tRNA_reductase"/>
    <property type="match status" value="1"/>
</dbReference>
<dbReference type="Gene3D" id="3.30.460.30">
    <property type="entry name" value="Glutamyl-tRNA reductase, N-terminal domain"/>
    <property type="match status" value="1"/>
</dbReference>
<feature type="site" description="Important for activity" evidence="8">
    <location>
        <position position="98"/>
    </location>
</feature>
<dbReference type="PANTHER" id="PTHR43013">
    <property type="entry name" value="GLUTAMYL-TRNA REDUCTASE"/>
    <property type="match status" value="1"/>
</dbReference>
<dbReference type="Proteomes" id="UP001645859">
    <property type="component" value="Unassembled WGS sequence"/>
</dbReference>
<dbReference type="InterPro" id="IPR000343">
    <property type="entry name" value="4pyrrol_synth_GluRdtase"/>
</dbReference>
<dbReference type="NCBIfam" id="TIGR01035">
    <property type="entry name" value="hemA"/>
    <property type="match status" value="1"/>
</dbReference>
<feature type="domain" description="Quinate/shikimate 5-dehydrogenase/glutamyl-tRNA reductase" evidence="11">
    <location>
        <begin position="171"/>
        <end position="297"/>
    </location>
</feature>
<evidence type="ECO:0000256" key="5">
    <source>
        <dbReference type="ARBA" id="ARBA00023002"/>
    </source>
</evidence>
<dbReference type="PROSITE" id="PS00747">
    <property type="entry name" value="GLUTR"/>
    <property type="match status" value="1"/>
</dbReference>
<feature type="active site" description="Nucleophile" evidence="8">
    <location>
        <position position="44"/>
    </location>
</feature>
<keyword evidence="5 8" id="KW-0560">Oxidoreductase</keyword>
<comment type="miscellaneous">
    <text evidence="8">During catalysis, the active site Cys acts as a nucleophile attacking the alpha-carbonyl group of tRNA-bound glutamate with the formation of a thioester intermediate between enzyme and glutamate, and the concomitant release of tRNA(Glu). The thioester intermediate is finally reduced by direct hydride transfer from NADPH, to form the product GSA.</text>
</comment>
<evidence type="ECO:0000256" key="8">
    <source>
        <dbReference type="HAMAP-Rule" id="MF_00087"/>
    </source>
</evidence>
<keyword evidence="14" id="KW-1185">Reference proteome</keyword>
<comment type="similarity">
    <text evidence="2 8 9">Belongs to the glutamyl-tRNA reductase family.</text>
</comment>